<dbReference type="Pfam" id="PF07508">
    <property type="entry name" value="Recombinase"/>
    <property type="match status" value="1"/>
</dbReference>
<dbReference type="AlphaFoldDB" id="A0A1I1CUN4"/>
<dbReference type="RefSeq" id="WP_074959509.1">
    <property type="nucleotide sequence ID" value="NZ_FOKQ01000001.1"/>
</dbReference>
<feature type="coiled-coil region" evidence="1">
    <location>
        <begin position="388"/>
        <end position="462"/>
    </location>
</feature>
<dbReference type="GO" id="GO:0000150">
    <property type="term" value="F:DNA strand exchange activity"/>
    <property type="evidence" value="ECO:0007669"/>
    <property type="project" value="InterPro"/>
</dbReference>
<gene>
    <name evidence="3" type="ORF">SAMN02910406_00069</name>
</gene>
<dbReference type="Proteomes" id="UP000182192">
    <property type="component" value="Unassembled WGS sequence"/>
</dbReference>
<dbReference type="PANTHER" id="PTHR30461">
    <property type="entry name" value="DNA-INVERTASE FROM LAMBDOID PROPHAGE"/>
    <property type="match status" value="1"/>
</dbReference>
<dbReference type="InterPro" id="IPR011109">
    <property type="entry name" value="DNA_bind_recombinase_dom"/>
</dbReference>
<dbReference type="Pfam" id="PF00239">
    <property type="entry name" value="Resolvase"/>
    <property type="match status" value="1"/>
</dbReference>
<accession>A0A1I1CUN4</accession>
<dbReference type="GO" id="GO:0003677">
    <property type="term" value="F:DNA binding"/>
    <property type="evidence" value="ECO:0007669"/>
    <property type="project" value="InterPro"/>
</dbReference>
<dbReference type="SUPFAM" id="SSF53041">
    <property type="entry name" value="Resolvase-like"/>
    <property type="match status" value="1"/>
</dbReference>
<evidence type="ECO:0000313" key="4">
    <source>
        <dbReference type="Proteomes" id="UP000182192"/>
    </source>
</evidence>
<dbReference type="OrthoDB" id="9769353at2"/>
<feature type="domain" description="Recombinase" evidence="2">
    <location>
        <begin position="163"/>
        <end position="279"/>
    </location>
</feature>
<sequence length="534" mass="61753">MEMVYTLYRVSTKQQVDKTKDDIPMQREACHEFAEKMGWTIGKEFLEKGVSGFKVSAENRDAIQDLKAAALNKEFDILLVFMFDRIGRIDDETPFIVEWFVKQGIRVWSVNEGEQRFESHVDKLMNYIRFWQASGESEKTSMRIKTRMQQLKSEGCYTGGHVPLGYQLVNTGRLNKKGKPVHDLAIDPVEADIVRDMFSKTMVEGYGSFRLASYLNENGCTTHNGTKFQCNTVIRILKNRVYCGYLSNVENAPRLKELQIIDDDTFESVQRILEQRAITSDVRREVALNTKTKLLLSGIMYCGHCGGALSTMNHNEKHTRKDGTVVTKSEPRYVCYHKNRRLCHCDGQTAYLVHRVDAIVLEVVNKMFKSIKDSPDEAVLKKNFDNDMRCYKAKKTKLNLELSKQQNQLDRLEDEVAASLTGDSQYSPEILSRSIKKVEEKIAEIKEKLDTLDNEMNGKKRSIEKVKPMYDRFKGWAEEFNENIPMERKKMIVSQVLSRIEVFKGYDVKIELNMEYKQFCEDFENAFTTSAIDE</sequence>
<dbReference type="InterPro" id="IPR036162">
    <property type="entry name" value="Resolvase-like_N_sf"/>
</dbReference>
<evidence type="ECO:0000259" key="2">
    <source>
        <dbReference type="PROSITE" id="PS51737"/>
    </source>
</evidence>
<dbReference type="EMBL" id="FOKQ01000001">
    <property type="protein sequence ID" value="SFB66425.1"/>
    <property type="molecule type" value="Genomic_DNA"/>
</dbReference>
<dbReference type="InterPro" id="IPR025827">
    <property type="entry name" value="Zn_ribbon_recom_dom"/>
</dbReference>
<evidence type="ECO:0000313" key="3">
    <source>
        <dbReference type="EMBL" id="SFB66425.1"/>
    </source>
</evidence>
<dbReference type="Gene3D" id="3.90.1750.20">
    <property type="entry name" value="Putative Large Serine Recombinase, Chain B, Domain 2"/>
    <property type="match status" value="1"/>
</dbReference>
<dbReference type="InterPro" id="IPR050639">
    <property type="entry name" value="SSR_resolvase"/>
</dbReference>
<organism evidence="3 4">
    <name type="scientific">Ruminococcus albus</name>
    <dbReference type="NCBI Taxonomy" id="1264"/>
    <lineage>
        <taxon>Bacteria</taxon>
        <taxon>Bacillati</taxon>
        <taxon>Bacillota</taxon>
        <taxon>Clostridia</taxon>
        <taxon>Eubacteriales</taxon>
        <taxon>Oscillospiraceae</taxon>
        <taxon>Ruminococcus</taxon>
    </lineage>
</organism>
<dbReference type="PANTHER" id="PTHR30461:SF23">
    <property type="entry name" value="DNA RECOMBINASE-RELATED"/>
    <property type="match status" value="1"/>
</dbReference>
<keyword evidence="1" id="KW-0175">Coiled coil</keyword>
<dbReference type="CDD" id="cd00338">
    <property type="entry name" value="Ser_Recombinase"/>
    <property type="match status" value="1"/>
</dbReference>
<protein>
    <submittedName>
        <fullName evidence="3">Site-specific DNA recombinase</fullName>
    </submittedName>
</protein>
<reference evidence="3 4" key="1">
    <citation type="submission" date="2016-10" db="EMBL/GenBank/DDBJ databases">
        <authorList>
            <person name="de Groot N.N."/>
        </authorList>
    </citation>
    <scope>NUCLEOTIDE SEQUENCE [LARGE SCALE GENOMIC DNA]</scope>
    <source>
        <strain evidence="3 4">AR67</strain>
    </source>
</reference>
<dbReference type="Pfam" id="PF13408">
    <property type="entry name" value="Zn_ribbon_recom"/>
    <property type="match status" value="1"/>
</dbReference>
<dbReference type="InterPro" id="IPR006119">
    <property type="entry name" value="Resolv_N"/>
</dbReference>
<evidence type="ECO:0000256" key="1">
    <source>
        <dbReference type="SAM" id="Coils"/>
    </source>
</evidence>
<dbReference type="Gene3D" id="3.40.50.1390">
    <property type="entry name" value="Resolvase, N-terminal catalytic domain"/>
    <property type="match status" value="1"/>
</dbReference>
<dbReference type="InterPro" id="IPR038109">
    <property type="entry name" value="DNA_bind_recomb_sf"/>
</dbReference>
<name>A0A1I1CUN4_RUMAL</name>
<dbReference type="SMART" id="SM00857">
    <property type="entry name" value="Resolvase"/>
    <property type="match status" value="1"/>
</dbReference>
<proteinExistence type="predicted"/>
<dbReference type="PROSITE" id="PS51737">
    <property type="entry name" value="RECOMBINASE_DNA_BIND"/>
    <property type="match status" value="1"/>
</dbReference>